<dbReference type="Proteomes" id="UP000087766">
    <property type="component" value="Chromosome 2"/>
</dbReference>
<dbReference type="GeneID" id="106755961"/>
<evidence type="ECO:0000256" key="2">
    <source>
        <dbReference type="SAM" id="SignalP"/>
    </source>
</evidence>
<proteinExistence type="predicted"/>
<reference evidence="4" key="2">
    <citation type="submission" date="2025-08" db="UniProtKB">
        <authorList>
            <consortium name="RefSeq"/>
        </authorList>
    </citation>
    <scope>IDENTIFICATION</scope>
    <source>
        <tissue evidence="4">Leaf</tissue>
    </source>
</reference>
<keyword evidence="3" id="KW-1185">Reference proteome</keyword>
<protein>
    <submittedName>
        <fullName evidence="4">Uncharacterized protein LOC106755961</fullName>
    </submittedName>
</protein>
<dbReference type="KEGG" id="vra:106755961"/>
<evidence type="ECO:0000313" key="3">
    <source>
        <dbReference type="Proteomes" id="UP000087766"/>
    </source>
</evidence>
<evidence type="ECO:0000313" key="4">
    <source>
        <dbReference type="RefSeq" id="XP_014493685.1"/>
    </source>
</evidence>
<dbReference type="RefSeq" id="XP_014493685.1">
    <property type="nucleotide sequence ID" value="XM_014638199.2"/>
</dbReference>
<gene>
    <name evidence="4" type="primary">LOC106755961</name>
</gene>
<dbReference type="OrthoDB" id="10459862at2759"/>
<evidence type="ECO:0000256" key="1">
    <source>
        <dbReference type="SAM" id="MobiDB-lite"/>
    </source>
</evidence>
<feature type="region of interest" description="Disordered" evidence="1">
    <location>
        <begin position="42"/>
        <end position="90"/>
    </location>
</feature>
<sequence>MASKTKRSTSLTWLLLLFISLLFSFSANKAIAARNLAANYAGSDDERGVSRRGLGSSPCKRGRETSEVAEGVRTQGFQKPYDNPRCHNYL</sequence>
<organism evidence="3 4">
    <name type="scientific">Vigna radiata var. radiata</name>
    <name type="common">Mung bean</name>
    <name type="synonym">Phaseolus aureus</name>
    <dbReference type="NCBI Taxonomy" id="3916"/>
    <lineage>
        <taxon>Eukaryota</taxon>
        <taxon>Viridiplantae</taxon>
        <taxon>Streptophyta</taxon>
        <taxon>Embryophyta</taxon>
        <taxon>Tracheophyta</taxon>
        <taxon>Spermatophyta</taxon>
        <taxon>Magnoliopsida</taxon>
        <taxon>eudicotyledons</taxon>
        <taxon>Gunneridae</taxon>
        <taxon>Pentapetalae</taxon>
        <taxon>rosids</taxon>
        <taxon>fabids</taxon>
        <taxon>Fabales</taxon>
        <taxon>Fabaceae</taxon>
        <taxon>Papilionoideae</taxon>
        <taxon>50 kb inversion clade</taxon>
        <taxon>NPAAA clade</taxon>
        <taxon>indigoferoid/millettioid clade</taxon>
        <taxon>Phaseoleae</taxon>
        <taxon>Vigna</taxon>
    </lineage>
</organism>
<dbReference type="AlphaFoldDB" id="A0A1S3TIV5"/>
<name>A0A1S3TIV5_VIGRR</name>
<feature type="signal peptide" evidence="2">
    <location>
        <begin position="1"/>
        <end position="32"/>
    </location>
</feature>
<feature type="chain" id="PRO_5010222929" evidence="2">
    <location>
        <begin position="33"/>
        <end position="90"/>
    </location>
</feature>
<reference evidence="3" key="1">
    <citation type="journal article" date="2014" name="Nat. Commun.">
        <title>Genome sequence of mungbean and insights into evolution within Vigna species.</title>
        <authorList>
            <person name="Kang Y.J."/>
            <person name="Kim S.K."/>
            <person name="Kim M.Y."/>
            <person name="Lestari P."/>
            <person name="Kim K.H."/>
            <person name="Ha B.K."/>
            <person name="Jun T.H."/>
            <person name="Hwang W.J."/>
            <person name="Lee T."/>
            <person name="Lee J."/>
            <person name="Shim S."/>
            <person name="Yoon M.Y."/>
            <person name="Jang Y.E."/>
            <person name="Han K.S."/>
            <person name="Taeprayoon P."/>
            <person name="Yoon N."/>
            <person name="Somta P."/>
            <person name="Tanya P."/>
            <person name="Kim K.S."/>
            <person name="Gwag J.G."/>
            <person name="Moon J.K."/>
            <person name="Lee Y.H."/>
            <person name="Park B.S."/>
            <person name="Bombarely A."/>
            <person name="Doyle J.J."/>
            <person name="Jackson S.A."/>
            <person name="Schafleitner R."/>
            <person name="Srinives P."/>
            <person name="Varshney R.K."/>
            <person name="Lee S.H."/>
        </authorList>
    </citation>
    <scope>NUCLEOTIDE SEQUENCE [LARGE SCALE GENOMIC DNA]</scope>
    <source>
        <strain evidence="3">cv. VC1973A</strain>
    </source>
</reference>
<keyword evidence="2" id="KW-0732">Signal</keyword>
<accession>A0A1S3TIV5</accession>